<organism evidence="1 2">
    <name type="scientific">Caerostris extrusa</name>
    <name type="common">Bark spider</name>
    <name type="synonym">Caerostris bankana</name>
    <dbReference type="NCBI Taxonomy" id="172846"/>
    <lineage>
        <taxon>Eukaryota</taxon>
        <taxon>Metazoa</taxon>
        <taxon>Ecdysozoa</taxon>
        <taxon>Arthropoda</taxon>
        <taxon>Chelicerata</taxon>
        <taxon>Arachnida</taxon>
        <taxon>Araneae</taxon>
        <taxon>Araneomorphae</taxon>
        <taxon>Entelegynae</taxon>
        <taxon>Araneoidea</taxon>
        <taxon>Araneidae</taxon>
        <taxon>Caerostris</taxon>
    </lineage>
</organism>
<reference evidence="1 2" key="1">
    <citation type="submission" date="2021-06" db="EMBL/GenBank/DDBJ databases">
        <title>Caerostris extrusa draft genome.</title>
        <authorList>
            <person name="Kono N."/>
            <person name="Arakawa K."/>
        </authorList>
    </citation>
    <scope>NUCLEOTIDE SEQUENCE [LARGE SCALE GENOMIC DNA]</scope>
</reference>
<gene>
    <name evidence="1" type="ORF">CEXT_353131</name>
</gene>
<accession>A0AAV4VXQ5</accession>
<keyword evidence="2" id="KW-1185">Reference proteome</keyword>
<evidence type="ECO:0000313" key="1">
    <source>
        <dbReference type="EMBL" id="GIY74404.1"/>
    </source>
</evidence>
<dbReference type="EMBL" id="BPLR01015216">
    <property type="protein sequence ID" value="GIY74404.1"/>
    <property type="molecule type" value="Genomic_DNA"/>
</dbReference>
<protein>
    <submittedName>
        <fullName evidence="1">Uncharacterized protein</fullName>
    </submittedName>
</protein>
<proteinExistence type="predicted"/>
<sequence length="143" mass="16086">MVEKINPAPFKFGIFVKKRFSTKSCDQQTVVFVPKVAVADAGQGAIWVTLNSHISPGCYPDKKICRIQVKLLSIQNINLSSCVKFWQLYFLKIFYRLSQFRLVGGRFYVASATPDVVTAPVRVKPKTFTTPTITEGLHISQTK</sequence>
<evidence type="ECO:0000313" key="2">
    <source>
        <dbReference type="Proteomes" id="UP001054945"/>
    </source>
</evidence>
<dbReference type="AlphaFoldDB" id="A0AAV4VXQ5"/>
<comment type="caution">
    <text evidence="1">The sequence shown here is derived from an EMBL/GenBank/DDBJ whole genome shotgun (WGS) entry which is preliminary data.</text>
</comment>
<name>A0AAV4VXQ5_CAEEX</name>
<dbReference type="Proteomes" id="UP001054945">
    <property type="component" value="Unassembled WGS sequence"/>
</dbReference>